<dbReference type="PANTHER" id="PTHR46207">
    <property type="entry name" value="PROTEIN RCC2"/>
    <property type="match status" value="1"/>
</dbReference>
<dbReference type="AlphaFoldDB" id="A0AA35YN32"/>
<dbReference type="PROSITE" id="PS50012">
    <property type="entry name" value="RCC1_3"/>
    <property type="match status" value="1"/>
</dbReference>
<dbReference type="SUPFAM" id="SSF50985">
    <property type="entry name" value="RCC1/BLIP-II"/>
    <property type="match status" value="1"/>
</dbReference>
<organism evidence="2 3">
    <name type="scientific">Lactuca saligna</name>
    <name type="common">Willowleaf lettuce</name>
    <dbReference type="NCBI Taxonomy" id="75948"/>
    <lineage>
        <taxon>Eukaryota</taxon>
        <taxon>Viridiplantae</taxon>
        <taxon>Streptophyta</taxon>
        <taxon>Embryophyta</taxon>
        <taxon>Tracheophyta</taxon>
        <taxon>Spermatophyta</taxon>
        <taxon>Magnoliopsida</taxon>
        <taxon>eudicotyledons</taxon>
        <taxon>Gunneridae</taxon>
        <taxon>Pentapetalae</taxon>
        <taxon>asterids</taxon>
        <taxon>campanulids</taxon>
        <taxon>Asterales</taxon>
        <taxon>Asteraceae</taxon>
        <taxon>Cichorioideae</taxon>
        <taxon>Cichorieae</taxon>
        <taxon>Lactucinae</taxon>
        <taxon>Lactuca</taxon>
    </lineage>
</organism>
<dbReference type="InterPro" id="IPR009091">
    <property type="entry name" value="RCC1/BLIP-II"/>
</dbReference>
<proteinExistence type="predicted"/>
<dbReference type="Pfam" id="PF00415">
    <property type="entry name" value="RCC1"/>
    <property type="match status" value="1"/>
</dbReference>
<name>A0AA35YN32_LACSI</name>
<evidence type="ECO:0000313" key="3">
    <source>
        <dbReference type="Proteomes" id="UP001177003"/>
    </source>
</evidence>
<evidence type="ECO:0000256" key="1">
    <source>
        <dbReference type="PROSITE-ProRule" id="PRU00235"/>
    </source>
</evidence>
<dbReference type="EMBL" id="OX465079">
    <property type="protein sequence ID" value="CAI9276946.1"/>
    <property type="molecule type" value="Genomic_DNA"/>
</dbReference>
<dbReference type="GO" id="GO:0016020">
    <property type="term" value="C:membrane"/>
    <property type="evidence" value="ECO:0007669"/>
    <property type="project" value="TreeGrafter"/>
</dbReference>
<sequence length="112" mass="12432">MPRVFSWLLEHAQVYMVLVLVNVSSYTKIAIKIEISYKVVKARSGVGHIVGLIEDGLSFSFGWNKHGQLGTESTKNEFELSPVRCLIMDEKDVSCGADFTVWLPSIKGASIL</sequence>
<dbReference type="PANTHER" id="PTHR46207:SF1">
    <property type="entry name" value="PROTEIN RCC2"/>
    <property type="match status" value="1"/>
</dbReference>
<protein>
    <submittedName>
        <fullName evidence="2">Uncharacterized protein</fullName>
    </submittedName>
</protein>
<dbReference type="InterPro" id="IPR028641">
    <property type="entry name" value="RCC2"/>
</dbReference>
<reference evidence="2" key="1">
    <citation type="submission" date="2023-04" db="EMBL/GenBank/DDBJ databases">
        <authorList>
            <person name="Vijverberg K."/>
            <person name="Xiong W."/>
            <person name="Schranz E."/>
        </authorList>
    </citation>
    <scope>NUCLEOTIDE SEQUENCE</scope>
</reference>
<accession>A0AA35YN32</accession>
<gene>
    <name evidence="2" type="ORF">LSALG_LOCUS16901</name>
</gene>
<dbReference type="Gene3D" id="2.130.10.30">
    <property type="entry name" value="Regulator of chromosome condensation 1/beta-lactamase-inhibitor protein II"/>
    <property type="match status" value="1"/>
</dbReference>
<dbReference type="Proteomes" id="UP001177003">
    <property type="component" value="Chromosome 3"/>
</dbReference>
<evidence type="ECO:0000313" key="2">
    <source>
        <dbReference type="EMBL" id="CAI9276946.1"/>
    </source>
</evidence>
<feature type="repeat" description="RCC1" evidence="1">
    <location>
        <begin position="56"/>
        <end position="106"/>
    </location>
</feature>
<dbReference type="GO" id="GO:0031267">
    <property type="term" value="F:small GTPase binding"/>
    <property type="evidence" value="ECO:0007669"/>
    <property type="project" value="TreeGrafter"/>
</dbReference>
<dbReference type="InterPro" id="IPR000408">
    <property type="entry name" value="Reg_chr_condens"/>
</dbReference>
<keyword evidence="3" id="KW-1185">Reference proteome</keyword>